<dbReference type="Pfam" id="PF07883">
    <property type="entry name" value="Cupin_2"/>
    <property type="match status" value="1"/>
</dbReference>
<dbReference type="Gene3D" id="2.60.120.10">
    <property type="entry name" value="Jelly Rolls"/>
    <property type="match status" value="1"/>
</dbReference>
<dbReference type="OrthoDB" id="129561at2"/>
<dbReference type="HOGENOM" id="CLU_137310_0_0_11"/>
<evidence type="ECO:0000313" key="4">
    <source>
        <dbReference type="Proteomes" id="UP000005442"/>
    </source>
</evidence>
<feature type="chain" id="PRO_5038922409" evidence="1">
    <location>
        <begin position="24"/>
        <end position="145"/>
    </location>
</feature>
<proteinExistence type="predicted"/>
<protein>
    <submittedName>
        <fullName evidence="3">Cupin domain-containing protein</fullName>
    </submittedName>
</protein>
<dbReference type="KEGG" id="mrh:MycrhN_2530"/>
<dbReference type="Proteomes" id="UP000005442">
    <property type="component" value="Chromosome"/>
</dbReference>
<evidence type="ECO:0000256" key="1">
    <source>
        <dbReference type="SAM" id="SignalP"/>
    </source>
</evidence>
<organism evidence="3 4">
    <name type="scientific">Mycolicibacterium rhodesiae (strain NBB3)</name>
    <name type="common">Mycobacterium rhodesiae</name>
    <dbReference type="NCBI Taxonomy" id="710685"/>
    <lineage>
        <taxon>Bacteria</taxon>
        <taxon>Bacillati</taxon>
        <taxon>Actinomycetota</taxon>
        <taxon>Actinomycetes</taxon>
        <taxon>Mycobacteriales</taxon>
        <taxon>Mycobacteriaceae</taxon>
        <taxon>Mycolicibacterium</taxon>
    </lineage>
</organism>
<dbReference type="STRING" id="710685.MycrhN_2530"/>
<evidence type="ECO:0000313" key="3">
    <source>
        <dbReference type="EMBL" id="AEV73116.1"/>
    </source>
</evidence>
<dbReference type="eggNOG" id="COG1917">
    <property type="taxonomic scope" value="Bacteria"/>
</dbReference>
<reference evidence="3 4" key="1">
    <citation type="submission" date="2011-12" db="EMBL/GenBank/DDBJ databases">
        <title>Complete sequence of Mycobacterium rhodesiae NBB3.</title>
        <authorList>
            <consortium name="US DOE Joint Genome Institute"/>
            <person name="Lucas S."/>
            <person name="Han J."/>
            <person name="Lapidus A."/>
            <person name="Cheng J.-F."/>
            <person name="Goodwin L."/>
            <person name="Pitluck S."/>
            <person name="Peters L."/>
            <person name="Mikhailova N."/>
            <person name="Gu W."/>
            <person name="Detter J.C."/>
            <person name="Han C."/>
            <person name="Tapia R."/>
            <person name="Land M."/>
            <person name="Hauser L."/>
            <person name="Kyrpides N."/>
            <person name="Ivanova N."/>
            <person name="Pagani I."/>
            <person name="Mattes T."/>
            <person name="Holmes A."/>
            <person name="Rutledge P."/>
            <person name="Paulsen I."/>
            <person name="Coleman N."/>
            <person name="Woyke T."/>
        </authorList>
    </citation>
    <scope>NUCLEOTIDE SEQUENCE [LARGE SCALE GENOMIC DNA]</scope>
    <source>
        <strain evidence="3 4">NBB3</strain>
    </source>
</reference>
<keyword evidence="4" id="KW-1185">Reference proteome</keyword>
<sequence length="145" mass="15241">MKLVRWYVLALPVVLTAATAAVAPSVAVATAPVNVDAVVINQSTVDGVDYITKRITIQPGGSTGWHYHEGRTFGVVREGTLTRTMEDCRDVVDPTGAAVTEGSGSDHVHNGRNLGPVPVVLWVDYILPAGTPTSFDVPPPPGCPN</sequence>
<dbReference type="InterPro" id="IPR014710">
    <property type="entry name" value="RmlC-like_jellyroll"/>
</dbReference>
<accession>G8RWI4</accession>
<dbReference type="PATRIC" id="fig|710685.3.peg.2527"/>
<dbReference type="InterPro" id="IPR011051">
    <property type="entry name" value="RmlC_Cupin_sf"/>
</dbReference>
<feature type="signal peptide" evidence="1">
    <location>
        <begin position="1"/>
        <end position="23"/>
    </location>
</feature>
<dbReference type="SUPFAM" id="SSF51182">
    <property type="entry name" value="RmlC-like cupins"/>
    <property type="match status" value="1"/>
</dbReference>
<gene>
    <name evidence="3" type="ordered locus">MycrhN_2530</name>
</gene>
<dbReference type="EMBL" id="CP003169">
    <property type="protein sequence ID" value="AEV73116.1"/>
    <property type="molecule type" value="Genomic_DNA"/>
</dbReference>
<dbReference type="RefSeq" id="WP_014210926.1">
    <property type="nucleotide sequence ID" value="NC_016604.1"/>
</dbReference>
<keyword evidence="1" id="KW-0732">Signal</keyword>
<dbReference type="InterPro" id="IPR013096">
    <property type="entry name" value="Cupin_2"/>
</dbReference>
<dbReference type="AlphaFoldDB" id="G8RWI4"/>
<name>G8RWI4_MYCRN</name>
<feature type="domain" description="Cupin type-2" evidence="2">
    <location>
        <begin position="55"/>
        <end position="121"/>
    </location>
</feature>
<evidence type="ECO:0000259" key="2">
    <source>
        <dbReference type="Pfam" id="PF07883"/>
    </source>
</evidence>